<keyword evidence="1" id="KW-1133">Transmembrane helix</keyword>
<gene>
    <name evidence="2" type="ORF">H5410_019623</name>
</gene>
<accession>A0A9J5ZBQ8</accession>
<evidence type="ECO:0000313" key="2">
    <source>
        <dbReference type="EMBL" id="KAG5608342.1"/>
    </source>
</evidence>
<dbReference type="AlphaFoldDB" id="A0A9J5ZBQ8"/>
<dbReference type="Proteomes" id="UP000824120">
    <property type="component" value="Chromosome 4"/>
</dbReference>
<name>A0A9J5ZBQ8_SOLCO</name>
<comment type="caution">
    <text evidence="2">The sequence shown here is derived from an EMBL/GenBank/DDBJ whole genome shotgun (WGS) entry which is preliminary data.</text>
</comment>
<dbReference type="EMBL" id="JACXVP010000004">
    <property type="protein sequence ID" value="KAG5608342.1"/>
    <property type="molecule type" value="Genomic_DNA"/>
</dbReference>
<evidence type="ECO:0000256" key="1">
    <source>
        <dbReference type="SAM" id="Phobius"/>
    </source>
</evidence>
<sequence>MIVTAVTSMKSCQHTDQRSIVVSGRLSLFIVISLISKVVIGIRSTNKSTSKEIRIARLSSIPGRIACLTTNKTRINLKRDNEGGSVVYLPWANMIKKTGTTIVGTNKKKWNFQGN</sequence>
<keyword evidence="1" id="KW-0812">Transmembrane</keyword>
<proteinExistence type="predicted"/>
<keyword evidence="1" id="KW-0472">Membrane</keyword>
<evidence type="ECO:0000313" key="3">
    <source>
        <dbReference type="Proteomes" id="UP000824120"/>
    </source>
</evidence>
<keyword evidence="3" id="KW-1185">Reference proteome</keyword>
<reference evidence="2 3" key="1">
    <citation type="submission" date="2020-09" db="EMBL/GenBank/DDBJ databases">
        <title>De no assembly of potato wild relative species, Solanum commersonii.</title>
        <authorList>
            <person name="Cho K."/>
        </authorList>
    </citation>
    <scope>NUCLEOTIDE SEQUENCE [LARGE SCALE GENOMIC DNA]</scope>
    <source>
        <strain evidence="2">LZ3.2</strain>
        <tissue evidence="2">Leaf</tissue>
    </source>
</reference>
<feature type="transmembrane region" description="Helical" evidence="1">
    <location>
        <begin position="20"/>
        <end position="40"/>
    </location>
</feature>
<organism evidence="2 3">
    <name type="scientific">Solanum commersonii</name>
    <name type="common">Commerson's wild potato</name>
    <name type="synonym">Commerson's nightshade</name>
    <dbReference type="NCBI Taxonomy" id="4109"/>
    <lineage>
        <taxon>Eukaryota</taxon>
        <taxon>Viridiplantae</taxon>
        <taxon>Streptophyta</taxon>
        <taxon>Embryophyta</taxon>
        <taxon>Tracheophyta</taxon>
        <taxon>Spermatophyta</taxon>
        <taxon>Magnoliopsida</taxon>
        <taxon>eudicotyledons</taxon>
        <taxon>Gunneridae</taxon>
        <taxon>Pentapetalae</taxon>
        <taxon>asterids</taxon>
        <taxon>lamiids</taxon>
        <taxon>Solanales</taxon>
        <taxon>Solanaceae</taxon>
        <taxon>Solanoideae</taxon>
        <taxon>Solaneae</taxon>
        <taxon>Solanum</taxon>
    </lineage>
</organism>
<protein>
    <submittedName>
        <fullName evidence="2">Uncharacterized protein</fullName>
    </submittedName>
</protein>